<dbReference type="SUPFAM" id="SSF53098">
    <property type="entry name" value="Ribonuclease H-like"/>
    <property type="match status" value="1"/>
</dbReference>
<keyword evidence="4" id="KW-0233">DNA recombination</keyword>
<dbReference type="InterPro" id="IPR012337">
    <property type="entry name" value="RNaseH-like_sf"/>
</dbReference>
<protein>
    <recommendedName>
        <fullName evidence="5">Transposase IS4-like domain-containing protein</fullName>
    </recommendedName>
</protein>
<dbReference type="RefSeq" id="WP_126578124.1">
    <property type="nucleotide sequence ID" value="NZ_BIFR01000001.1"/>
</dbReference>
<dbReference type="PANTHER" id="PTHR33258">
    <property type="entry name" value="TRANSPOSASE INSL FOR INSERTION SEQUENCE ELEMENT IS186A-RELATED"/>
    <property type="match status" value="1"/>
</dbReference>
<dbReference type="PANTHER" id="PTHR33258:SF1">
    <property type="entry name" value="TRANSPOSASE INSL FOR INSERTION SEQUENCE ELEMENT IS186A-RELATED"/>
    <property type="match status" value="1"/>
</dbReference>
<keyword evidence="9" id="KW-1185">Reference proteome</keyword>
<dbReference type="EMBL" id="BIFR01000001">
    <property type="protein sequence ID" value="GCE10529.1"/>
    <property type="molecule type" value="Genomic_DNA"/>
</dbReference>
<dbReference type="GO" id="GO:0006313">
    <property type="term" value="P:DNA transposition"/>
    <property type="evidence" value="ECO:0007669"/>
    <property type="project" value="InterPro"/>
</dbReference>
<dbReference type="GO" id="GO:0004803">
    <property type="term" value="F:transposase activity"/>
    <property type="evidence" value="ECO:0007669"/>
    <property type="project" value="InterPro"/>
</dbReference>
<proteinExistence type="inferred from homology"/>
<reference evidence="6" key="2">
    <citation type="journal article" date="2019" name="Int. J. Syst. Evol. Microbiol.">
        <title>Tengunoibacter tsumagoiensis gen. nov., sp. nov., Dictyobacter kobayashii sp. nov., Dictyobacter alpinus sp. nov., and description of Dictyobacteraceae fam. nov. within the order Ktedonobacterales isolated from Tengu-no-mugimeshi, a soil-like granular mass of micro-organisms, and emended descriptions of the genera Ktedonobacter and Dictyobacter.</title>
        <authorList>
            <person name="Wang C."/>
            <person name="Zheng Y."/>
            <person name="Sakai Y."/>
            <person name="Toyoda A."/>
            <person name="Minakuchi Y."/>
            <person name="Abe K."/>
            <person name="Yokota A."/>
            <person name="Yabe S."/>
        </authorList>
    </citation>
    <scope>NUCLEOTIDE SEQUENCE</scope>
    <source>
        <strain evidence="6">Uno3</strain>
    </source>
</reference>
<reference evidence="9" key="1">
    <citation type="submission" date="2018-12" db="EMBL/GenBank/DDBJ databases">
        <title>Tengunoibacter tsumagoiensis gen. nov., sp. nov., Dictyobacter kobayashii sp. nov., D. alpinus sp. nov., and D. joshuensis sp. nov. and description of Dictyobacteraceae fam. nov. within the order Ktedonobacterales isolated from Tengu-no-mugimeshi.</title>
        <authorList>
            <person name="Wang C.M."/>
            <person name="Zheng Y."/>
            <person name="Sakai Y."/>
            <person name="Toyoda A."/>
            <person name="Minakuchi Y."/>
            <person name="Abe K."/>
            <person name="Yokota A."/>
            <person name="Yabe S."/>
        </authorList>
    </citation>
    <scope>NUCLEOTIDE SEQUENCE [LARGE SCALE GENOMIC DNA]</scope>
    <source>
        <strain evidence="9">Uno3</strain>
    </source>
</reference>
<evidence type="ECO:0000313" key="9">
    <source>
        <dbReference type="Proteomes" id="UP000287352"/>
    </source>
</evidence>
<sequence length="464" mass="52873">MKHTPGTQDPASPHANVSLQEQMIAVFQHLLNDTNALSARPSKRGRPPVLPPLQLWLALLMGMFQAKTSFRDIWRLLILSPLGTFPAVQMTYEGMRKRLVSLGSATLQEVYDHVRLVLAQRDRPAARSALPLASFATEIVALDETTLHTLKRLTSDLKELPPNDPHLIVGKLAGLFDLRRQQWRCLQLRTDVFASCSTGAAMLLEGLPRASLILADLGYFGFAWLDSLTDAGYSYLSRLRENGTYEIKHILYHDEEQQVLDAIVWLGAYRADRAAHAVRLVQFELHGKRYQYITNVLDPLVLPILEIAQLYARRWDIELMFKLLKRDVGIRIWWAARPELVEIQLWIALILAQIVCALRFDLAEQANVDLFDVSLPLLIKVLGGLKTSSSPLLQELVTHGRAWGVIRPHRRHTILVPALKPHGYRPLPEGMVLRRAPRYGCRHRHPRKQAFLPRYQDRFLIDSP</sequence>
<dbReference type="AlphaFoldDB" id="A0A401ZUA7"/>
<evidence type="ECO:0000256" key="1">
    <source>
        <dbReference type="ARBA" id="ARBA00010075"/>
    </source>
</evidence>
<evidence type="ECO:0000313" key="7">
    <source>
        <dbReference type="EMBL" id="GCE10529.1"/>
    </source>
</evidence>
<dbReference type="EMBL" id="BIFR01000001">
    <property type="protein sequence ID" value="GCE10528.1"/>
    <property type="molecule type" value="Genomic_DNA"/>
</dbReference>
<evidence type="ECO:0000256" key="4">
    <source>
        <dbReference type="ARBA" id="ARBA00023172"/>
    </source>
</evidence>
<dbReference type="GO" id="GO:0003677">
    <property type="term" value="F:DNA binding"/>
    <property type="evidence" value="ECO:0007669"/>
    <property type="project" value="UniProtKB-KW"/>
</dbReference>
<accession>A0A401ZUA7</accession>
<evidence type="ECO:0000259" key="5">
    <source>
        <dbReference type="Pfam" id="PF01609"/>
    </source>
</evidence>
<dbReference type="NCBIfam" id="NF033592">
    <property type="entry name" value="transpos_IS4_1"/>
    <property type="match status" value="1"/>
</dbReference>
<dbReference type="Pfam" id="PF01609">
    <property type="entry name" value="DDE_Tnp_1"/>
    <property type="match status" value="1"/>
</dbReference>
<dbReference type="EMBL" id="BIFR01000001">
    <property type="protein sequence ID" value="GCE13835.1"/>
    <property type="molecule type" value="Genomic_DNA"/>
</dbReference>
<dbReference type="InterPro" id="IPR047952">
    <property type="entry name" value="Transpos_IS4"/>
</dbReference>
<dbReference type="InterPro" id="IPR002559">
    <property type="entry name" value="Transposase_11"/>
</dbReference>
<comment type="caution">
    <text evidence="6">The sequence shown here is derived from an EMBL/GenBank/DDBJ whole genome shotgun (WGS) entry which is preliminary data.</text>
</comment>
<evidence type="ECO:0000256" key="2">
    <source>
        <dbReference type="ARBA" id="ARBA00022578"/>
    </source>
</evidence>
<dbReference type="Proteomes" id="UP000287352">
    <property type="component" value="Unassembled WGS sequence"/>
</dbReference>
<evidence type="ECO:0000256" key="3">
    <source>
        <dbReference type="ARBA" id="ARBA00023125"/>
    </source>
</evidence>
<organism evidence="6 9">
    <name type="scientific">Tengunoibacter tsumagoiensis</name>
    <dbReference type="NCBI Taxonomy" id="2014871"/>
    <lineage>
        <taxon>Bacteria</taxon>
        <taxon>Bacillati</taxon>
        <taxon>Chloroflexota</taxon>
        <taxon>Ktedonobacteria</taxon>
        <taxon>Ktedonobacterales</taxon>
        <taxon>Dictyobacteraceae</taxon>
        <taxon>Tengunoibacter</taxon>
    </lineage>
</organism>
<keyword evidence="2" id="KW-0815">Transposition</keyword>
<evidence type="ECO:0000313" key="6">
    <source>
        <dbReference type="EMBL" id="GCE10528.1"/>
    </source>
</evidence>
<name>A0A401ZUA7_9CHLR</name>
<dbReference type="OrthoDB" id="156189at2"/>
<keyword evidence="3" id="KW-0238">DNA-binding</keyword>
<feature type="domain" description="Transposase IS4-like" evidence="5">
    <location>
        <begin position="197"/>
        <end position="351"/>
    </location>
</feature>
<comment type="similarity">
    <text evidence="1">Belongs to the transposase 11 family.</text>
</comment>
<evidence type="ECO:0000313" key="8">
    <source>
        <dbReference type="EMBL" id="GCE13835.1"/>
    </source>
</evidence>
<gene>
    <name evidence="6" type="ORF">KTT_03870</name>
    <name evidence="7" type="ORF">KTT_03880</name>
    <name evidence="8" type="ORF">KTT_36940</name>
</gene>